<gene>
    <name evidence="1" type="ORF">ACEG43_44975</name>
</gene>
<sequence>MLDADGGLAEQSDWSAKVAAFVPWSLNELVRYSAALKPLRAA</sequence>
<comment type="caution">
    <text evidence="1">The sequence shown here is derived from an EMBL/GenBank/DDBJ whole genome shotgun (WGS) entry which is preliminary data.</text>
</comment>
<dbReference type="RefSeq" id="WP_372567051.1">
    <property type="nucleotide sequence ID" value="NZ_JBGOSP010000053.1"/>
</dbReference>
<reference evidence="1 2" key="1">
    <citation type="submission" date="2024-08" db="EMBL/GenBank/DDBJ databases">
        <title>Genome sequence of Streptomyces aureus CACIA-1.46HGO.</title>
        <authorList>
            <person name="Evangelista-Martinez Z."/>
        </authorList>
    </citation>
    <scope>NUCLEOTIDE SEQUENCE [LARGE SCALE GENOMIC DNA]</scope>
    <source>
        <strain evidence="1 2">CACIA-1.46HGO</strain>
    </source>
</reference>
<name>A0ABV4SXM1_9ACTN</name>
<organism evidence="1 2">
    <name type="scientific">Streptomyces aureus</name>
    <dbReference type="NCBI Taxonomy" id="193461"/>
    <lineage>
        <taxon>Bacteria</taxon>
        <taxon>Bacillati</taxon>
        <taxon>Actinomycetota</taxon>
        <taxon>Actinomycetes</taxon>
        <taxon>Kitasatosporales</taxon>
        <taxon>Streptomycetaceae</taxon>
        <taxon>Streptomyces</taxon>
    </lineage>
</organism>
<evidence type="ECO:0000313" key="2">
    <source>
        <dbReference type="Proteomes" id="UP001571476"/>
    </source>
</evidence>
<dbReference type="EMBL" id="JBGOSP010000053">
    <property type="protein sequence ID" value="MFA3843201.1"/>
    <property type="molecule type" value="Genomic_DNA"/>
</dbReference>
<dbReference type="Proteomes" id="UP001571476">
    <property type="component" value="Unassembled WGS sequence"/>
</dbReference>
<protein>
    <submittedName>
        <fullName evidence="1">Uncharacterized protein</fullName>
    </submittedName>
</protein>
<proteinExistence type="predicted"/>
<evidence type="ECO:0000313" key="1">
    <source>
        <dbReference type="EMBL" id="MFA3843201.1"/>
    </source>
</evidence>
<accession>A0ABV4SXM1</accession>
<keyword evidence="2" id="KW-1185">Reference proteome</keyword>